<proteinExistence type="predicted"/>
<evidence type="ECO:0008006" key="4">
    <source>
        <dbReference type="Google" id="ProtNLM"/>
    </source>
</evidence>
<keyword evidence="2" id="KW-0732">Signal</keyword>
<reference evidence="3" key="1">
    <citation type="submission" date="2019-11" db="EMBL/GenBank/DDBJ databases">
        <authorList>
            <person name="Feng L."/>
        </authorList>
    </citation>
    <scope>NUCLEOTIDE SEQUENCE</scope>
    <source>
        <strain evidence="3">AMuciniphilaLFYP55</strain>
    </source>
</reference>
<protein>
    <recommendedName>
        <fullName evidence="4">EF-hand domain-containing protein</fullName>
    </recommendedName>
</protein>
<accession>A0A6N2UU98</accession>
<gene>
    <name evidence="3" type="ORF">AMLFYP55_01077</name>
</gene>
<dbReference type="RefSeq" id="WP_022396413.1">
    <property type="nucleotide sequence ID" value="NZ_CACRSS010000020.1"/>
</dbReference>
<organism evidence="3">
    <name type="scientific">Akkermansia muciniphila</name>
    <dbReference type="NCBI Taxonomy" id="239935"/>
    <lineage>
        <taxon>Bacteria</taxon>
        <taxon>Pseudomonadati</taxon>
        <taxon>Verrucomicrobiota</taxon>
        <taxon>Verrucomicrobiia</taxon>
        <taxon>Verrucomicrobiales</taxon>
        <taxon>Akkermansiaceae</taxon>
        <taxon>Akkermansia</taxon>
    </lineage>
</organism>
<sequence>MMKYLLIIMAAAFAMPSMAEEDAPKRMTSAEKKAALLEKYDTNKDGKLDSEEKTKMKEDLKKQKEEERARKHASRKSD</sequence>
<dbReference type="AlphaFoldDB" id="A0A6N2UU98"/>
<dbReference type="OrthoDB" id="199390at2"/>
<evidence type="ECO:0000256" key="1">
    <source>
        <dbReference type="SAM" id="MobiDB-lite"/>
    </source>
</evidence>
<feature type="region of interest" description="Disordered" evidence="1">
    <location>
        <begin position="41"/>
        <end position="78"/>
    </location>
</feature>
<dbReference type="EMBL" id="CACRSS010000020">
    <property type="protein sequence ID" value="VYT20723.1"/>
    <property type="molecule type" value="Genomic_DNA"/>
</dbReference>
<evidence type="ECO:0000313" key="3">
    <source>
        <dbReference type="EMBL" id="VYT20723.1"/>
    </source>
</evidence>
<feature type="chain" id="PRO_5026898548" description="EF-hand domain-containing protein" evidence="2">
    <location>
        <begin position="20"/>
        <end position="78"/>
    </location>
</feature>
<dbReference type="GeneID" id="84024315"/>
<evidence type="ECO:0000256" key="2">
    <source>
        <dbReference type="SAM" id="SignalP"/>
    </source>
</evidence>
<feature type="signal peptide" evidence="2">
    <location>
        <begin position="1"/>
        <end position="19"/>
    </location>
</feature>
<name>A0A6N2UU98_9BACT</name>
<dbReference type="Gene3D" id="1.10.238.10">
    <property type="entry name" value="EF-hand"/>
    <property type="match status" value="1"/>
</dbReference>